<dbReference type="InterPro" id="IPR019831">
    <property type="entry name" value="Mn/Fe_SOD_N"/>
</dbReference>
<evidence type="ECO:0000256" key="5">
    <source>
        <dbReference type="PIRSR" id="PIRSR000349-1"/>
    </source>
</evidence>
<dbReference type="PANTHER" id="PTHR11404:SF6">
    <property type="entry name" value="SUPEROXIDE DISMUTASE [MN], MITOCHONDRIAL"/>
    <property type="match status" value="1"/>
</dbReference>
<dbReference type="Pfam" id="PF02777">
    <property type="entry name" value="Sod_Fe_C"/>
    <property type="match status" value="1"/>
</dbReference>
<dbReference type="Proteomes" id="UP000182253">
    <property type="component" value="Unassembled WGS sequence"/>
</dbReference>
<dbReference type="SUPFAM" id="SSF46609">
    <property type="entry name" value="Fe,Mn superoxide dismutase (SOD), N-terminal domain"/>
    <property type="match status" value="1"/>
</dbReference>
<accession>A0A1F6UUR9</accession>
<dbReference type="AlphaFoldDB" id="A0A1F6UUR9"/>
<dbReference type="InterPro" id="IPR019832">
    <property type="entry name" value="Mn/Fe_SOD_C"/>
</dbReference>
<keyword evidence="4 6" id="KW-0560">Oxidoreductase</keyword>
<dbReference type="Gene3D" id="3.55.40.20">
    <property type="entry name" value="Iron/manganese superoxide dismutase, C-terminal domain"/>
    <property type="match status" value="1"/>
</dbReference>
<feature type="domain" description="Manganese/iron superoxide dismutase C-terminal" evidence="8">
    <location>
        <begin position="90"/>
        <end position="189"/>
    </location>
</feature>
<dbReference type="STRING" id="1801735.A2645_01650"/>
<dbReference type="PIRSF" id="PIRSF000349">
    <property type="entry name" value="SODismutase"/>
    <property type="match status" value="1"/>
</dbReference>
<gene>
    <name evidence="9" type="ORF">A2645_01650</name>
</gene>
<dbReference type="Gene3D" id="1.10.287.990">
    <property type="entry name" value="Fe,Mn superoxide dismutase (SOD) domain"/>
    <property type="match status" value="1"/>
</dbReference>
<dbReference type="EC" id="1.15.1.1" evidence="2 6"/>
<evidence type="ECO:0000259" key="7">
    <source>
        <dbReference type="Pfam" id="PF00081"/>
    </source>
</evidence>
<comment type="function">
    <text evidence="6">Destroys radicals which are normally produced within the cells and which are toxic to biological systems.</text>
</comment>
<evidence type="ECO:0000256" key="2">
    <source>
        <dbReference type="ARBA" id="ARBA00012682"/>
    </source>
</evidence>
<dbReference type="SUPFAM" id="SSF54719">
    <property type="entry name" value="Fe,Mn superoxide dismutase (SOD), C-terminal domain"/>
    <property type="match status" value="1"/>
</dbReference>
<feature type="binding site" evidence="5">
    <location>
        <position position="159"/>
    </location>
    <ligand>
        <name>Mn(2+)</name>
        <dbReference type="ChEBI" id="CHEBI:29035"/>
    </ligand>
</feature>
<evidence type="ECO:0000256" key="6">
    <source>
        <dbReference type="RuleBase" id="RU000414"/>
    </source>
</evidence>
<feature type="domain" description="Manganese/iron superoxide dismutase N-terminal" evidence="7">
    <location>
        <begin position="15"/>
        <end position="78"/>
    </location>
</feature>
<dbReference type="GO" id="GO:0004784">
    <property type="term" value="F:superoxide dismutase activity"/>
    <property type="evidence" value="ECO:0007669"/>
    <property type="project" value="UniProtKB-EC"/>
</dbReference>
<feature type="binding site" evidence="5">
    <location>
        <position position="71"/>
    </location>
    <ligand>
        <name>Mn(2+)</name>
        <dbReference type="ChEBI" id="CHEBI:29035"/>
    </ligand>
</feature>
<dbReference type="InterPro" id="IPR050265">
    <property type="entry name" value="Fe/Mn_Superoxide_Dismutase"/>
</dbReference>
<dbReference type="PANTHER" id="PTHR11404">
    <property type="entry name" value="SUPEROXIDE DISMUTASE 2"/>
    <property type="match status" value="1"/>
</dbReference>
<feature type="binding site" evidence="5">
    <location>
        <position position="23"/>
    </location>
    <ligand>
        <name>Mn(2+)</name>
        <dbReference type="ChEBI" id="CHEBI:29035"/>
    </ligand>
</feature>
<evidence type="ECO:0000256" key="4">
    <source>
        <dbReference type="ARBA" id="ARBA00023002"/>
    </source>
</evidence>
<dbReference type="Pfam" id="PF00081">
    <property type="entry name" value="Sod_Fe_N"/>
    <property type="match status" value="1"/>
</dbReference>
<feature type="binding site" evidence="5">
    <location>
        <position position="155"/>
    </location>
    <ligand>
        <name>Mn(2+)</name>
        <dbReference type="ChEBI" id="CHEBI:29035"/>
    </ligand>
</feature>
<sequence>MYQEQKFDIEELAGISKKNIEEHLKLYSGYVKNTNLILEKIKELEGSEKDAYALAEMQRRFSFEYNGMRNHEYYFKSLEGGTKALSTESLLKKEIEKEWGSFDKWLTRFKTVALTRGIGWAVLYYDSQDKKLLNAWIDEQHLGQLNSCKFILGIDMWEHAFVYDYPTSEKKKYIETFFANLNWEVIEKNFATATKQ</sequence>
<dbReference type="GO" id="GO:0046872">
    <property type="term" value="F:metal ion binding"/>
    <property type="evidence" value="ECO:0007669"/>
    <property type="project" value="UniProtKB-KW"/>
</dbReference>
<comment type="catalytic activity">
    <reaction evidence="6">
        <text>2 superoxide + 2 H(+) = H2O2 + O2</text>
        <dbReference type="Rhea" id="RHEA:20696"/>
        <dbReference type="ChEBI" id="CHEBI:15378"/>
        <dbReference type="ChEBI" id="CHEBI:15379"/>
        <dbReference type="ChEBI" id="CHEBI:16240"/>
        <dbReference type="ChEBI" id="CHEBI:18421"/>
        <dbReference type="EC" id="1.15.1.1"/>
    </reaction>
</comment>
<protein>
    <recommendedName>
        <fullName evidence="2 6">Superoxide dismutase</fullName>
        <ecNumber evidence="2 6">1.15.1.1</ecNumber>
    </recommendedName>
</protein>
<proteinExistence type="inferred from homology"/>
<comment type="caution">
    <text evidence="9">The sequence shown here is derived from an EMBL/GenBank/DDBJ whole genome shotgun (WGS) entry which is preliminary data.</text>
</comment>
<organism evidence="9 10">
    <name type="scientific">Candidatus Nomurabacteria bacterium RIFCSPHIGHO2_01_FULL_39_9</name>
    <dbReference type="NCBI Taxonomy" id="1801735"/>
    <lineage>
        <taxon>Bacteria</taxon>
        <taxon>Candidatus Nomuraibacteriota</taxon>
    </lineage>
</organism>
<comment type="similarity">
    <text evidence="1 6">Belongs to the iron/manganese superoxide dismutase family.</text>
</comment>
<reference evidence="9 10" key="1">
    <citation type="journal article" date="2016" name="Nat. Commun.">
        <title>Thousands of microbial genomes shed light on interconnected biogeochemical processes in an aquifer system.</title>
        <authorList>
            <person name="Anantharaman K."/>
            <person name="Brown C.T."/>
            <person name="Hug L.A."/>
            <person name="Sharon I."/>
            <person name="Castelle C.J."/>
            <person name="Probst A.J."/>
            <person name="Thomas B.C."/>
            <person name="Singh A."/>
            <person name="Wilkins M.J."/>
            <person name="Karaoz U."/>
            <person name="Brodie E.L."/>
            <person name="Williams K.H."/>
            <person name="Hubbard S.S."/>
            <person name="Banfield J.F."/>
        </authorList>
    </citation>
    <scope>NUCLEOTIDE SEQUENCE [LARGE SCALE GENOMIC DNA]</scope>
</reference>
<dbReference type="InterPro" id="IPR001189">
    <property type="entry name" value="Mn/Fe_SOD"/>
</dbReference>
<dbReference type="InterPro" id="IPR036314">
    <property type="entry name" value="SOD_C_sf"/>
</dbReference>
<evidence type="ECO:0000313" key="10">
    <source>
        <dbReference type="Proteomes" id="UP000182253"/>
    </source>
</evidence>
<evidence type="ECO:0000313" key="9">
    <source>
        <dbReference type="EMBL" id="OGI61140.1"/>
    </source>
</evidence>
<evidence type="ECO:0000259" key="8">
    <source>
        <dbReference type="Pfam" id="PF02777"/>
    </source>
</evidence>
<evidence type="ECO:0000256" key="1">
    <source>
        <dbReference type="ARBA" id="ARBA00008714"/>
    </source>
</evidence>
<keyword evidence="3 5" id="KW-0479">Metal-binding</keyword>
<dbReference type="EMBL" id="MFTL01000028">
    <property type="protein sequence ID" value="OGI61140.1"/>
    <property type="molecule type" value="Genomic_DNA"/>
</dbReference>
<dbReference type="InterPro" id="IPR036324">
    <property type="entry name" value="Mn/Fe_SOD_N_sf"/>
</dbReference>
<name>A0A1F6UUR9_9BACT</name>
<evidence type="ECO:0000256" key="3">
    <source>
        <dbReference type="ARBA" id="ARBA00022723"/>
    </source>
</evidence>